<reference evidence="2 3" key="1">
    <citation type="journal article" date="2011" name="J. Bacteriol.">
        <title>Complete Genome Sequence of the Aerobic Marine Methanotroph Methylomonas methanica MC09.</title>
        <authorList>
            <person name="Boden R."/>
            <person name="Cunliffe M."/>
            <person name="Scanlan J."/>
            <person name="Moussard H."/>
            <person name="Kits K.D."/>
            <person name="Klotz M.G."/>
            <person name="Jetten M.S."/>
            <person name="Vuilleumier S."/>
            <person name="Han J."/>
            <person name="Peters L."/>
            <person name="Mikhailova N."/>
            <person name="Teshima H."/>
            <person name="Tapia R."/>
            <person name="Kyrpides N."/>
            <person name="Ivanova N."/>
            <person name="Pagani I."/>
            <person name="Cheng J.F."/>
            <person name="Goodwin L."/>
            <person name="Han C."/>
            <person name="Hauser L."/>
            <person name="Land M.L."/>
            <person name="Lapidus A."/>
            <person name="Lucas S."/>
            <person name="Pitluck S."/>
            <person name="Woyke T."/>
            <person name="Stein L."/>
            <person name="Murrell J.C."/>
        </authorList>
    </citation>
    <scope>NUCLEOTIDE SEQUENCE [LARGE SCALE GENOMIC DNA]</scope>
    <source>
        <strain evidence="2 3">MC09</strain>
    </source>
</reference>
<reference evidence="3" key="3">
    <citation type="submission" date="2011-05" db="EMBL/GenBank/DDBJ databases">
        <title>Complete sequence of Methylomonas methanica MC09.</title>
        <authorList>
            <consortium name="US DOE Joint Genome Institute"/>
            <person name="Lucas S."/>
            <person name="Han J."/>
            <person name="Lapidus A."/>
            <person name="Cheng J.-F."/>
            <person name="Goodwin L."/>
            <person name="Pitluck S."/>
            <person name="Peters L."/>
            <person name="Mikhailova N."/>
            <person name="Teshima H."/>
            <person name="Han C."/>
            <person name="Tapia R."/>
            <person name="Land M."/>
            <person name="Hauser L."/>
            <person name="Kyrpides N."/>
            <person name="Ivanova N."/>
            <person name="Pagani I."/>
            <person name="Stein L."/>
            <person name="Woyke T."/>
        </authorList>
    </citation>
    <scope>NUCLEOTIDE SEQUENCE [LARGE SCALE GENOMIC DNA]</scope>
    <source>
        <strain evidence="3">MC09</strain>
    </source>
</reference>
<name>F9ZX11_METMM</name>
<dbReference type="Pfam" id="PF06527">
    <property type="entry name" value="TniQ"/>
    <property type="match status" value="1"/>
</dbReference>
<accession>F9ZX11</accession>
<reference key="2">
    <citation type="submission" date="2011-05" db="EMBL/GenBank/DDBJ databases">
        <title>Complete genome sequence of the aerobic marine methanotroph Methylomonas methanica MC09.</title>
        <authorList>
            <person name="Boden R."/>
            <person name="Cunliffe M."/>
            <person name="Scanlan J."/>
            <person name="Moussard H."/>
            <person name="Kits K.D."/>
            <person name="Klotz M."/>
            <person name="Jetten M."/>
            <person name="Vuilleumier S."/>
            <person name="Han J."/>
            <person name="Peters L."/>
            <person name="Mikhailova N."/>
            <person name="Teshima H."/>
            <person name="Tapia R."/>
            <person name="Kyrpides N."/>
            <person name="Ivanova N."/>
            <person name="Pagani I."/>
            <person name="Cheng J.-F."/>
            <person name="Goodwin L."/>
            <person name="Han C."/>
            <person name="Hauser L."/>
            <person name="Land M."/>
            <person name="Lapidus A."/>
            <person name="Lucas S."/>
            <person name="Pitluck S."/>
            <person name="Woyke T."/>
            <person name="Stein L.Y."/>
            <person name="Murrell C."/>
        </authorList>
    </citation>
    <scope>NUCLEOTIDE SEQUENCE</scope>
    <source>
        <strain>MC09</strain>
    </source>
</reference>
<gene>
    <name evidence="2" type="ordered locus">Metme_0015</name>
</gene>
<dbReference type="EMBL" id="CP002738">
    <property type="protein sequence ID" value="AEF98472.1"/>
    <property type="molecule type" value="Genomic_DNA"/>
</dbReference>
<feature type="domain" description="TniQ" evidence="1">
    <location>
        <begin position="2"/>
        <end position="102"/>
    </location>
</feature>
<dbReference type="eggNOG" id="ENOG5032W7G">
    <property type="taxonomic scope" value="Bacteria"/>
</dbReference>
<sequence length="573" mass="64433">MGYLMRVARANGYETLRQLGNTFRNFEGLCQALGLSAQETQGLLGPHPSFWGPSTFSNGLAAIDFNHSQMRWCPLCLRESAHLRGLWLLKISCICNRHSIRLHERCHSCGSTQRLERVNLEQCACGAWLADTRGAYRVDEPLVSLSRAIHAAMKGKSALAGFPAMSLPEWIRLIGYLGQYSETYQPTKPGKIANLHQLDTATTLMHQVSRLLDGWPENFHVLLMTIQRQADSQSSIRRTFGSLYRTLYKDVSGECFQFLRDAFEGYLHEHWSGVVNKRHKAFKLDTIARHPRVTLKQAAKKAGVTPSTVRHFVRVEVIAGNQIELPSGRKLHSIDEQSLKQIAVLAKGCVTLGEAAKQLALPKRRIRELISAGILKPLVSRAHGNAATWLIPKQQLQALFFDGTESSKMTQTISVRYILKYWHLRDGEFQTLVRALFGHQLEPVGKPTESVPLGNILLDEQQTWRWLAEKRFAGGASISVDEAAQRLGLKQQVVYDLVRLGLLATIEDALPGRRVTQASLDDFQATYVSLAEYAGALKKSPRWLLQTLPVRPISGPMIDGSRQYFYRRAELYP</sequence>
<dbReference type="KEGG" id="mmt:Metme_0015"/>
<evidence type="ECO:0000313" key="2">
    <source>
        <dbReference type="EMBL" id="AEF98472.1"/>
    </source>
</evidence>
<evidence type="ECO:0000313" key="3">
    <source>
        <dbReference type="Proteomes" id="UP000008888"/>
    </source>
</evidence>
<dbReference type="InterPro" id="IPR009492">
    <property type="entry name" value="TniQ"/>
</dbReference>
<dbReference type="STRING" id="857087.Metme_0015"/>
<dbReference type="AlphaFoldDB" id="F9ZX11"/>
<dbReference type="Proteomes" id="UP000008888">
    <property type="component" value="Chromosome"/>
</dbReference>
<dbReference type="HOGENOM" id="CLU_028522_0_0_6"/>
<evidence type="ECO:0000259" key="1">
    <source>
        <dbReference type="Pfam" id="PF06527"/>
    </source>
</evidence>
<proteinExistence type="predicted"/>
<organism evidence="2 3">
    <name type="scientific">Methylomonas methanica (strain DSM 25384 / MC09)</name>
    <dbReference type="NCBI Taxonomy" id="857087"/>
    <lineage>
        <taxon>Bacteria</taxon>
        <taxon>Pseudomonadati</taxon>
        <taxon>Pseudomonadota</taxon>
        <taxon>Gammaproteobacteria</taxon>
        <taxon>Methylococcales</taxon>
        <taxon>Methylococcaceae</taxon>
        <taxon>Methylomonas</taxon>
    </lineage>
</organism>
<protein>
    <submittedName>
        <fullName evidence="2">Regulatory protein MerR</fullName>
    </submittedName>
</protein>
<keyword evidence="3" id="KW-1185">Reference proteome</keyword>